<sequence>MSNNTLPRIYFHSSEKYTHEILKKTLEKYSDFIELIDSTESIDFDNLEKNVKSLVWLEYEDLPFEKLQASSNPASHNFDTLFANSYCIRKGLIRKAQNANCIKHYVAKNPDSILVTGVPETWILELDDLDYLDEALDECFEVRDSLNENESIFSGEITDKKTTKFILKPSMTSKGAGIYIFDSFERLEKILEDELEDTDEEEKVEEESDHDDKKEIDWSSAGYGSAASQIREFVIQRYIDNPLLLKNYGSRKFHIRTYCAAISGIKVFVYKQMLALFASSTYDRNFENPADVFSHITNTHVQTENEEFDPNNVVFSFWDLANSADSSLDNEINISDLENIYSQIKKLTGEVFDAVSNQPTNFQPWPNCFEVFGLDFIVDDNFNVFFLEANAYPDFKQTGQDLQNIVHGFLDSVSNLAVSEFFDLDLDSLNVDRKFDDNLELVLTKQLSGSNFKRI</sequence>
<dbReference type="OrthoDB" id="202825at2759"/>
<name>A0A1R1YHT6_9FUNG</name>
<dbReference type="Pfam" id="PF03133">
    <property type="entry name" value="TTL"/>
    <property type="match status" value="1"/>
</dbReference>
<dbReference type="EMBL" id="LSSN01000020">
    <property type="protein sequence ID" value="OMJ26434.1"/>
    <property type="molecule type" value="Genomic_DNA"/>
</dbReference>
<keyword evidence="2" id="KW-0436">Ligase</keyword>
<dbReference type="InterPro" id="IPR004344">
    <property type="entry name" value="TTL/TTLL_fam"/>
</dbReference>
<evidence type="ECO:0000313" key="3">
    <source>
        <dbReference type="Proteomes" id="UP000187283"/>
    </source>
</evidence>
<dbReference type="Proteomes" id="UP000187283">
    <property type="component" value="Unassembled WGS sequence"/>
</dbReference>
<gene>
    <name evidence="2" type="ORF">AYI70_g181</name>
</gene>
<dbReference type="GO" id="GO:0000932">
    <property type="term" value="C:P-body"/>
    <property type="evidence" value="ECO:0007669"/>
    <property type="project" value="TreeGrafter"/>
</dbReference>
<organism evidence="2 3">
    <name type="scientific">Smittium culicis</name>
    <dbReference type="NCBI Taxonomy" id="133412"/>
    <lineage>
        <taxon>Eukaryota</taxon>
        <taxon>Fungi</taxon>
        <taxon>Fungi incertae sedis</taxon>
        <taxon>Zoopagomycota</taxon>
        <taxon>Kickxellomycotina</taxon>
        <taxon>Harpellomycetes</taxon>
        <taxon>Harpellales</taxon>
        <taxon>Legeriomycetaceae</taxon>
        <taxon>Smittium</taxon>
    </lineage>
</organism>
<keyword evidence="3" id="KW-1185">Reference proteome</keyword>
<protein>
    <submittedName>
        <fullName evidence="2">Putative tubulin-tyrosine ligase</fullName>
    </submittedName>
</protein>
<evidence type="ECO:0000313" key="2">
    <source>
        <dbReference type="EMBL" id="OMJ26434.1"/>
    </source>
</evidence>
<evidence type="ECO:0000256" key="1">
    <source>
        <dbReference type="SAM" id="MobiDB-lite"/>
    </source>
</evidence>
<comment type="caution">
    <text evidence="2">The sequence shown here is derived from an EMBL/GenBank/DDBJ whole genome shotgun (WGS) entry which is preliminary data.</text>
</comment>
<dbReference type="PANTHER" id="PTHR47551:SF1">
    <property type="entry name" value="TUBULIN--TYROSINE LIGASE PBY1-RELATED"/>
    <property type="match status" value="1"/>
</dbReference>
<dbReference type="SUPFAM" id="SSF56059">
    <property type="entry name" value="Glutathione synthetase ATP-binding domain-like"/>
    <property type="match status" value="1"/>
</dbReference>
<dbReference type="PROSITE" id="PS51221">
    <property type="entry name" value="TTL"/>
    <property type="match status" value="1"/>
</dbReference>
<feature type="region of interest" description="Disordered" evidence="1">
    <location>
        <begin position="195"/>
        <end position="218"/>
    </location>
</feature>
<proteinExistence type="predicted"/>
<reference evidence="2 3" key="1">
    <citation type="submission" date="2017-01" db="EMBL/GenBank/DDBJ databases">
        <authorList>
            <person name="Mah S.A."/>
            <person name="Swanson W.J."/>
            <person name="Moy G.W."/>
            <person name="Vacquier V.D."/>
        </authorList>
    </citation>
    <scope>NUCLEOTIDE SEQUENCE [LARGE SCALE GENOMIC DNA]</scope>
    <source>
        <strain evidence="2 3">GSMNP</strain>
    </source>
</reference>
<dbReference type="AlphaFoldDB" id="A0A1R1YHT6"/>
<accession>A0A1R1YHT6</accession>
<dbReference type="GO" id="GO:0016874">
    <property type="term" value="F:ligase activity"/>
    <property type="evidence" value="ECO:0007669"/>
    <property type="project" value="UniProtKB-KW"/>
</dbReference>
<dbReference type="Gene3D" id="3.30.470.20">
    <property type="entry name" value="ATP-grasp fold, B domain"/>
    <property type="match status" value="1"/>
</dbReference>
<feature type="compositionally biased region" description="Acidic residues" evidence="1">
    <location>
        <begin position="195"/>
        <end position="209"/>
    </location>
</feature>
<dbReference type="InterPro" id="IPR027746">
    <property type="entry name" value="TTL"/>
</dbReference>
<dbReference type="PANTHER" id="PTHR47551">
    <property type="entry name" value="TUBULIN--TYROSINE LIGASE PBY1-RELATED"/>
    <property type="match status" value="1"/>
</dbReference>
<dbReference type="STRING" id="133412.A0A1R1YHT6"/>